<dbReference type="AlphaFoldDB" id="A0A1V4QFM6"/>
<reference evidence="2" key="1">
    <citation type="submission" date="2017-01" db="EMBL/GenBank/DDBJ databases">
        <title>Novel pathways for hydrocarbon cycling and metabolic interdependencies in hydrothermal sediment communities.</title>
        <authorList>
            <person name="Dombrowski N."/>
            <person name="Seitz K."/>
            <person name="Teske A."/>
            <person name="Baker B."/>
        </authorList>
    </citation>
    <scope>NUCLEOTIDE SEQUENCE [LARGE SCALE GENOMIC DNA]</scope>
</reference>
<comment type="caution">
    <text evidence="1">The sequence shown here is derived from an EMBL/GenBank/DDBJ whole genome shotgun (WGS) entry which is preliminary data.</text>
</comment>
<organism evidence="1 2">
    <name type="scientific">candidate division WOR-3 bacterium 4484_100</name>
    <dbReference type="NCBI Taxonomy" id="1936077"/>
    <lineage>
        <taxon>Bacteria</taxon>
        <taxon>Bacteria division WOR-3</taxon>
    </lineage>
</organism>
<name>A0A1V4QFM6_UNCW3</name>
<sequence length="158" mass="17510">MFPILAPAFVGLLLIIILLNTTQQKRVAGLNDLIPYPATKTLRGGREESVKPQMPVLYLPSAPALARVTERKTAVTQTEADNLEKESRAILFSENKVVRAIIDSTGTIIKVATGRGRQPEKDTMLEHRFQGKKISPPFIAGKKTQVYIEFAPRKGEEN</sequence>
<accession>A0A1V4QFM6</accession>
<evidence type="ECO:0000313" key="1">
    <source>
        <dbReference type="EMBL" id="OPX17777.1"/>
    </source>
</evidence>
<proteinExistence type="predicted"/>
<evidence type="ECO:0000313" key="2">
    <source>
        <dbReference type="Proteomes" id="UP000191663"/>
    </source>
</evidence>
<dbReference type="Proteomes" id="UP000191663">
    <property type="component" value="Unassembled WGS sequence"/>
</dbReference>
<protein>
    <submittedName>
        <fullName evidence="1">Uncharacterized protein</fullName>
    </submittedName>
</protein>
<gene>
    <name evidence="1" type="ORF">BXT86_04685</name>
</gene>
<dbReference type="EMBL" id="MUKB01000078">
    <property type="protein sequence ID" value="OPX17777.1"/>
    <property type="molecule type" value="Genomic_DNA"/>
</dbReference>